<dbReference type="InterPro" id="IPR004305">
    <property type="entry name" value="Thiaminase-2/PQQC"/>
</dbReference>
<comment type="catalytic activity">
    <reaction evidence="1">
        <text>4-amino-5-aminomethyl-2-methylpyrimidine + H2O = 4-amino-5-hydroxymethyl-2-methylpyrimidine + NH4(+)</text>
        <dbReference type="Rhea" id="RHEA:31799"/>
        <dbReference type="ChEBI" id="CHEBI:15377"/>
        <dbReference type="ChEBI" id="CHEBI:16892"/>
        <dbReference type="ChEBI" id="CHEBI:28938"/>
        <dbReference type="ChEBI" id="CHEBI:63416"/>
        <dbReference type="EC" id="3.5.99.2"/>
    </reaction>
</comment>
<dbReference type="EC" id="3.5.99.2" evidence="1"/>
<dbReference type="Gene3D" id="1.20.910.10">
    <property type="entry name" value="Heme oxygenase-like"/>
    <property type="match status" value="1"/>
</dbReference>
<evidence type="ECO:0000313" key="4">
    <source>
        <dbReference type="Proteomes" id="UP000823934"/>
    </source>
</evidence>
<dbReference type="SUPFAM" id="SSF48613">
    <property type="entry name" value="Heme oxygenase-like"/>
    <property type="match status" value="1"/>
</dbReference>
<dbReference type="PANTHER" id="PTHR43198:SF2">
    <property type="entry name" value="SI:CH1073-67J19.1-RELATED"/>
    <property type="match status" value="1"/>
</dbReference>
<protein>
    <recommendedName>
        <fullName evidence="1">Aminopyrimidine aminohydrolase</fullName>
        <ecNumber evidence="1">3.5.99.2</ecNumber>
    </recommendedName>
</protein>
<dbReference type="Proteomes" id="UP000823934">
    <property type="component" value="Unassembled WGS sequence"/>
</dbReference>
<comment type="similarity">
    <text evidence="1">Belongs to the TenA family.</text>
</comment>
<comment type="caution">
    <text evidence="3">The sequence shown here is derived from an EMBL/GenBank/DDBJ whole genome shotgun (WGS) entry which is preliminary data.</text>
</comment>
<feature type="domain" description="Thiaminase-2/PQQC" evidence="2">
    <location>
        <begin position="11"/>
        <end position="218"/>
    </location>
</feature>
<keyword evidence="1" id="KW-0784">Thiamine biosynthesis</keyword>
<dbReference type="InterPro" id="IPR050967">
    <property type="entry name" value="Thiamine_Salvage_TenA"/>
</dbReference>
<keyword evidence="1" id="KW-0378">Hydrolase</keyword>
<proteinExistence type="inferred from homology"/>
<dbReference type="InterPro" id="IPR016084">
    <property type="entry name" value="Haem_Oase-like_multi-hlx"/>
</dbReference>
<organism evidence="3 4">
    <name type="scientific">Candidatus Ignatzschineria merdigallinarum</name>
    <dbReference type="NCBI Taxonomy" id="2838621"/>
    <lineage>
        <taxon>Bacteria</taxon>
        <taxon>Pseudomonadati</taxon>
        <taxon>Pseudomonadota</taxon>
        <taxon>Gammaproteobacteria</taxon>
        <taxon>Cardiobacteriales</taxon>
        <taxon>Ignatzschineriaceae</taxon>
        <taxon>Ignatzschineria</taxon>
    </lineage>
</organism>
<dbReference type="CDD" id="cd19366">
    <property type="entry name" value="TenA_C_BhTenA-like"/>
    <property type="match status" value="1"/>
</dbReference>
<dbReference type="EMBL" id="DXHP01000037">
    <property type="protein sequence ID" value="HIW06000.1"/>
    <property type="molecule type" value="Genomic_DNA"/>
</dbReference>
<dbReference type="NCBIfam" id="TIGR04306">
    <property type="entry name" value="salvage_TenA"/>
    <property type="match status" value="1"/>
</dbReference>
<dbReference type="GO" id="GO:0050334">
    <property type="term" value="F:thiaminase activity"/>
    <property type="evidence" value="ECO:0007669"/>
    <property type="project" value="UniProtKB-EC"/>
</dbReference>
<sequence>MTQTFCDRLFKRVEPVWNAYLEHPFVKGIGTGELDHDKFRHYMRQDYVYLIEYSRLFAIGAAKADDLETMTLFANLLSGTMNFEMDLHRSYAAKFGISNEDLENTYPSSTMTAYTSFMLQEAYKGGVENTAAAVLACAWSYNFIGKALAKWDGALEHEFYGSWVQTYSGEEFSKLAETCINLVNRLAEGMPERKLKEMEEIFVKTSYFEYMFWDMATEESMWPCEMV</sequence>
<dbReference type="InterPro" id="IPR027574">
    <property type="entry name" value="Thiaminase_II"/>
</dbReference>
<dbReference type="GO" id="GO:0005829">
    <property type="term" value="C:cytosol"/>
    <property type="evidence" value="ECO:0007669"/>
    <property type="project" value="TreeGrafter"/>
</dbReference>
<dbReference type="GO" id="GO:0009228">
    <property type="term" value="P:thiamine biosynthetic process"/>
    <property type="evidence" value="ECO:0007669"/>
    <property type="project" value="UniProtKB-KW"/>
</dbReference>
<evidence type="ECO:0000259" key="2">
    <source>
        <dbReference type="Pfam" id="PF03070"/>
    </source>
</evidence>
<reference evidence="3" key="1">
    <citation type="journal article" date="2021" name="PeerJ">
        <title>Extensive microbial diversity within the chicken gut microbiome revealed by metagenomics and culture.</title>
        <authorList>
            <person name="Gilroy R."/>
            <person name="Ravi A."/>
            <person name="Getino M."/>
            <person name="Pursley I."/>
            <person name="Horton D.L."/>
            <person name="Alikhan N.F."/>
            <person name="Baker D."/>
            <person name="Gharbi K."/>
            <person name="Hall N."/>
            <person name="Watson M."/>
            <person name="Adriaenssens E.M."/>
            <person name="Foster-Nyarko E."/>
            <person name="Jarju S."/>
            <person name="Secka A."/>
            <person name="Antonio M."/>
            <person name="Oren A."/>
            <person name="Chaudhuri R.R."/>
            <person name="La Ragione R."/>
            <person name="Hildebrand F."/>
            <person name="Pallen M.J."/>
        </authorList>
    </citation>
    <scope>NUCLEOTIDE SEQUENCE</scope>
    <source>
        <strain evidence="3">CHK160-9182</strain>
    </source>
</reference>
<comment type="pathway">
    <text evidence="1">Cofactor biosynthesis; thiamine diphosphate biosynthesis.</text>
</comment>
<gene>
    <name evidence="3" type="primary">tenA</name>
    <name evidence="3" type="ORF">H9889_01545</name>
</gene>
<evidence type="ECO:0000313" key="3">
    <source>
        <dbReference type="EMBL" id="HIW06000.1"/>
    </source>
</evidence>
<name>A0A9D1Q5L0_9GAMM</name>
<comment type="function">
    <text evidence="1">Catalyzes an amino-pyrimidine hydrolysis reaction at the C5' of the pyrimidine moiety of thiamine compounds, a reaction that is part of a thiamine salvage pathway.</text>
</comment>
<dbReference type="PANTHER" id="PTHR43198">
    <property type="entry name" value="BIFUNCTIONAL TH2 PROTEIN"/>
    <property type="match status" value="1"/>
</dbReference>
<reference evidence="3" key="2">
    <citation type="submission" date="2021-04" db="EMBL/GenBank/DDBJ databases">
        <authorList>
            <person name="Gilroy R."/>
        </authorList>
    </citation>
    <scope>NUCLEOTIDE SEQUENCE</scope>
    <source>
        <strain evidence="3">CHK160-9182</strain>
    </source>
</reference>
<accession>A0A9D1Q5L0</accession>
<evidence type="ECO:0000256" key="1">
    <source>
        <dbReference type="RuleBase" id="RU363093"/>
    </source>
</evidence>
<dbReference type="Pfam" id="PF03070">
    <property type="entry name" value="TENA_THI-4"/>
    <property type="match status" value="1"/>
</dbReference>
<comment type="catalytic activity">
    <reaction evidence="1">
        <text>thiamine + H2O = 5-(2-hydroxyethyl)-4-methylthiazole + 4-amino-5-hydroxymethyl-2-methylpyrimidine + H(+)</text>
        <dbReference type="Rhea" id="RHEA:17509"/>
        <dbReference type="ChEBI" id="CHEBI:15377"/>
        <dbReference type="ChEBI" id="CHEBI:15378"/>
        <dbReference type="ChEBI" id="CHEBI:16892"/>
        <dbReference type="ChEBI" id="CHEBI:17957"/>
        <dbReference type="ChEBI" id="CHEBI:18385"/>
        <dbReference type="EC" id="3.5.99.2"/>
    </reaction>
</comment>
<dbReference type="AlphaFoldDB" id="A0A9D1Q5L0"/>